<evidence type="ECO:0000313" key="2">
    <source>
        <dbReference type="Proteomes" id="UP000466863"/>
    </source>
</evidence>
<dbReference type="AlphaFoldDB" id="A0A6I1WX27"/>
<organism evidence="1 2">
    <name type="scientific">Pseudomonas helleri</name>
    <dbReference type="NCBI Taxonomy" id="1608996"/>
    <lineage>
        <taxon>Bacteria</taxon>
        <taxon>Pseudomonadati</taxon>
        <taxon>Pseudomonadota</taxon>
        <taxon>Gammaproteobacteria</taxon>
        <taxon>Pseudomonadales</taxon>
        <taxon>Pseudomonadaceae</taxon>
        <taxon>Pseudomonas</taxon>
    </lineage>
</organism>
<reference evidence="1 2" key="1">
    <citation type="submission" date="2019-10" db="EMBL/GenBank/DDBJ databases">
        <title>Evaluation of single-gene subtyping targets for Pseudomonas.</title>
        <authorList>
            <person name="Reichler S.J."/>
            <person name="Orsi R.H."/>
            <person name="Wiedmann M."/>
            <person name="Martin N.H."/>
            <person name="Murphy S.I."/>
        </authorList>
    </citation>
    <scope>NUCLEOTIDE SEQUENCE [LARGE SCALE GENOMIC DNA]</scope>
    <source>
        <strain evidence="1 2">FSL R10-1876</strain>
    </source>
</reference>
<proteinExistence type="predicted"/>
<accession>A0A6I1WX27</accession>
<dbReference type="EMBL" id="WIVV01000144">
    <property type="protein sequence ID" value="MQU45213.1"/>
    <property type="molecule type" value="Genomic_DNA"/>
</dbReference>
<dbReference type="Proteomes" id="UP000466863">
    <property type="component" value="Unassembled WGS sequence"/>
</dbReference>
<dbReference type="RefSeq" id="WP_095041348.1">
    <property type="nucleotide sequence ID" value="NZ_WIVV01000144.1"/>
</dbReference>
<name>A0A6I1WX27_9PSED</name>
<sequence>MGLFDIVAGLGKAAGKALGDAATKQTFEAWEKVRNAPPTRLKDFYDHNNTQESNNAKKRALALAAMASKGMWEAGDLLSQDESARRALTKLRETVSLESSTSANTLRESIDRLLQR</sequence>
<protein>
    <submittedName>
        <fullName evidence="1">Uncharacterized protein</fullName>
    </submittedName>
</protein>
<evidence type="ECO:0000313" key="1">
    <source>
        <dbReference type="EMBL" id="MQU45213.1"/>
    </source>
</evidence>
<gene>
    <name evidence="1" type="ORF">GHO28_22330</name>
</gene>
<comment type="caution">
    <text evidence="1">The sequence shown here is derived from an EMBL/GenBank/DDBJ whole genome shotgun (WGS) entry which is preliminary data.</text>
</comment>